<feature type="transmembrane region" description="Helical" evidence="1">
    <location>
        <begin position="84"/>
        <end position="106"/>
    </location>
</feature>
<gene>
    <name evidence="2" type="ORF">BUALT_Bualt18G0000300</name>
</gene>
<sequence length="111" mass="11978">MATSRSSSSAARLSRSVLLRRSCYGGGQGPRNPALSPIHQHATFHTATFLYRPPRGLNAANEFGFVSASSLLSRMAPCPVLARFYSASAAAGHVLIYIYIYIFSLLCSLHS</sequence>
<keyword evidence="1" id="KW-0812">Transmembrane</keyword>
<evidence type="ECO:0000313" key="3">
    <source>
        <dbReference type="Proteomes" id="UP000826271"/>
    </source>
</evidence>
<accession>A0AAV6W1B8</accession>
<evidence type="ECO:0000313" key="2">
    <source>
        <dbReference type="EMBL" id="KAG8364466.1"/>
    </source>
</evidence>
<dbReference type="EMBL" id="WHWC01000018">
    <property type="protein sequence ID" value="KAG8364466.1"/>
    <property type="molecule type" value="Genomic_DNA"/>
</dbReference>
<protein>
    <submittedName>
        <fullName evidence="2">Uncharacterized protein</fullName>
    </submittedName>
</protein>
<name>A0AAV6W1B8_9LAMI</name>
<keyword evidence="3" id="KW-1185">Reference proteome</keyword>
<keyword evidence="1" id="KW-0472">Membrane</keyword>
<keyword evidence="1" id="KW-1133">Transmembrane helix</keyword>
<comment type="caution">
    <text evidence="2">The sequence shown here is derived from an EMBL/GenBank/DDBJ whole genome shotgun (WGS) entry which is preliminary data.</text>
</comment>
<dbReference type="Proteomes" id="UP000826271">
    <property type="component" value="Unassembled WGS sequence"/>
</dbReference>
<proteinExistence type="predicted"/>
<dbReference type="AlphaFoldDB" id="A0AAV6W1B8"/>
<evidence type="ECO:0000256" key="1">
    <source>
        <dbReference type="SAM" id="Phobius"/>
    </source>
</evidence>
<organism evidence="2 3">
    <name type="scientific">Buddleja alternifolia</name>
    <dbReference type="NCBI Taxonomy" id="168488"/>
    <lineage>
        <taxon>Eukaryota</taxon>
        <taxon>Viridiplantae</taxon>
        <taxon>Streptophyta</taxon>
        <taxon>Embryophyta</taxon>
        <taxon>Tracheophyta</taxon>
        <taxon>Spermatophyta</taxon>
        <taxon>Magnoliopsida</taxon>
        <taxon>eudicotyledons</taxon>
        <taxon>Gunneridae</taxon>
        <taxon>Pentapetalae</taxon>
        <taxon>asterids</taxon>
        <taxon>lamiids</taxon>
        <taxon>Lamiales</taxon>
        <taxon>Scrophulariaceae</taxon>
        <taxon>Buddlejeae</taxon>
        <taxon>Buddleja</taxon>
    </lineage>
</organism>
<reference evidence="2" key="1">
    <citation type="submission" date="2019-10" db="EMBL/GenBank/DDBJ databases">
        <authorList>
            <person name="Zhang R."/>
            <person name="Pan Y."/>
            <person name="Wang J."/>
            <person name="Ma R."/>
            <person name="Yu S."/>
        </authorList>
    </citation>
    <scope>NUCLEOTIDE SEQUENCE</scope>
    <source>
        <strain evidence="2">LA-IB0</strain>
        <tissue evidence="2">Leaf</tissue>
    </source>
</reference>